<accession>A0A0N4WUA5</accession>
<evidence type="ECO:0000313" key="3">
    <source>
        <dbReference type="WBParaSite" id="HPLM_0001522001-mRNA-1"/>
    </source>
</evidence>
<dbReference type="AlphaFoldDB" id="A0A0N4WUA5"/>
<name>A0A0N4WUA5_HAEPC</name>
<proteinExistence type="predicted"/>
<dbReference type="EMBL" id="UZAF01018885">
    <property type="protein sequence ID" value="VDO55790.1"/>
    <property type="molecule type" value="Genomic_DNA"/>
</dbReference>
<protein>
    <submittedName>
        <fullName evidence="1 3">Uncharacterized protein</fullName>
    </submittedName>
</protein>
<keyword evidence="2" id="KW-1185">Reference proteome</keyword>
<evidence type="ECO:0000313" key="1">
    <source>
        <dbReference type="EMBL" id="VDO55790.1"/>
    </source>
</evidence>
<sequence>MATVQRGASPQSPSKHITVSCWSSEIFLKFMILLIFSG</sequence>
<reference evidence="1 2" key="2">
    <citation type="submission" date="2018-11" db="EMBL/GenBank/DDBJ databases">
        <authorList>
            <consortium name="Pathogen Informatics"/>
        </authorList>
    </citation>
    <scope>NUCLEOTIDE SEQUENCE [LARGE SCALE GENOMIC DNA]</scope>
    <source>
        <strain evidence="1 2">MHpl1</strain>
    </source>
</reference>
<evidence type="ECO:0000313" key="2">
    <source>
        <dbReference type="Proteomes" id="UP000268014"/>
    </source>
</evidence>
<dbReference type="Proteomes" id="UP000268014">
    <property type="component" value="Unassembled WGS sequence"/>
</dbReference>
<organism evidence="3">
    <name type="scientific">Haemonchus placei</name>
    <name type="common">Barber's pole worm</name>
    <dbReference type="NCBI Taxonomy" id="6290"/>
    <lineage>
        <taxon>Eukaryota</taxon>
        <taxon>Metazoa</taxon>
        <taxon>Ecdysozoa</taxon>
        <taxon>Nematoda</taxon>
        <taxon>Chromadorea</taxon>
        <taxon>Rhabditida</taxon>
        <taxon>Rhabditina</taxon>
        <taxon>Rhabditomorpha</taxon>
        <taxon>Strongyloidea</taxon>
        <taxon>Trichostrongylidae</taxon>
        <taxon>Haemonchus</taxon>
    </lineage>
</organism>
<dbReference type="WBParaSite" id="HPLM_0001522001-mRNA-1">
    <property type="protein sequence ID" value="HPLM_0001522001-mRNA-1"/>
    <property type="gene ID" value="HPLM_0001522001"/>
</dbReference>
<gene>
    <name evidence="1" type="ORF">HPLM_LOCUS15212</name>
</gene>
<reference evidence="3" key="1">
    <citation type="submission" date="2017-02" db="UniProtKB">
        <authorList>
            <consortium name="WormBaseParasite"/>
        </authorList>
    </citation>
    <scope>IDENTIFICATION</scope>
</reference>